<dbReference type="GO" id="GO:0000160">
    <property type="term" value="P:phosphorelay signal transduction system"/>
    <property type="evidence" value="ECO:0007669"/>
    <property type="project" value="InterPro"/>
</dbReference>
<evidence type="ECO:0000313" key="9">
    <source>
        <dbReference type="Proteomes" id="UP001147746"/>
    </source>
</evidence>
<feature type="domain" description="Response regulatory" evidence="7">
    <location>
        <begin position="305"/>
        <end position="427"/>
    </location>
</feature>
<dbReference type="InterPro" id="IPR011006">
    <property type="entry name" value="CheY-like_superfamily"/>
</dbReference>
<feature type="transmembrane region" description="Helical" evidence="6">
    <location>
        <begin position="43"/>
        <end position="60"/>
    </location>
</feature>
<keyword evidence="2 6" id="KW-0812">Transmembrane</keyword>
<name>A0A9W9Q0D8_9EURO</name>
<keyword evidence="4 6" id="KW-0472">Membrane</keyword>
<feature type="modified residue" description="4-aspartylphosphate" evidence="5">
    <location>
        <position position="356"/>
    </location>
</feature>
<reference evidence="8" key="2">
    <citation type="journal article" date="2023" name="IMA Fungus">
        <title>Comparative genomic study of the Penicillium genus elucidates a diverse pangenome and 15 lateral gene transfer events.</title>
        <authorList>
            <person name="Petersen C."/>
            <person name="Sorensen T."/>
            <person name="Nielsen M.R."/>
            <person name="Sondergaard T.E."/>
            <person name="Sorensen J.L."/>
            <person name="Fitzpatrick D.A."/>
            <person name="Frisvad J.C."/>
            <person name="Nielsen K.L."/>
        </authorList>
    </citation>
    <scope>NUCLEOTIDE SEQUENCE</scope>
    <source>
        <strain evidence="8">IBT 21472</strain>
    </source>
</reference>
<dbReference type="Pfam" id="PF04479">
    <property type="entry name" value="RTA1"/>
    <property type="match status" value="1"/>
</dbReference>
<sequence length="452" mass="49665">MAQSTEFYGYLPSEPAALFGVAYFGTAVLVCILQIIFGTYKHYWMITLALAAAGEAIGWGGRLWAHFAPANWMPFMIQICSLIVSPVFISAADYVLFCKIVENSGDRLLHVPSKLFWIGFIILDIISLAIQTVGGVLVSSAQNHGQLDHGSSVMRSGIIFQFSNTVMFVALVLGTILRLRTKGIRLSSVTGWPVMVAMWVSTVMVFVRNAYRIAELSGGWKGHLMRTEGPMQAAPCADFHEIEDLHIEAMSQGITGLPEQLKSPLADEDYFSLAAAAIIPSPEVEASPVNESNSQASSTLQAPFSVLLVDDNHINISLLVAYMKKLGLDYIIAQDGQEALDRFKESYFDIRIILMDISMPVMDGLESSRQIRAFENSLESHTQVPIIALTGVAQAEIQRDAIQSGMNLFLTKPVRLDKIAGVIEDHTGFNMAAFKTRSKISKVDQAHRATKK</sequence>
<keyword evidence="3 6" id="KW-1133">Transmembrane helix</keyword>
<evidence type="ECO:0000313" key="8">
    <source>
        <dbReference type="EMBL" id="KAJ5318436.1"/>
    </source>
</evidence>
<evidence type="ECO:0000256" key="1">
    <source>
        <dbReference type="ARBA" id="ARBA00004141"/>
    </source>
</evidence>
<evidence type="ECO:0000256" key="5">
    <source>
        <dbReference type="PROSITE-ProRule" id="PRU00169"/>
    </source>
</evidence>
<evidence type="ECO:0000256" key="4">
    <source>
        <dbReference type="ARBA" id="ARBA00023136"/>
    </source>
</evidence>
<dbReference type="PANTHER" id="PTHR31465">
    <property type="entry name" value="PROTEIN RTA1-RELATED"/>
    <property type="match status" value="1"/>
</dbReference>
<dbReference type="Gene3D" id="3.40.50.2300">
    <property type="match status" value="1"/>
</dbReference>
<dbReference type="InterPro" id="IPR007568">
    <property type="entry name" value="RTA1"/>
</dbReference>
<evidence type="ECO:0000256" key="6">
    <source>
        <dbReference type="SAM" id="Phobius"/>
    </source>
</evidence>
<dbReference type="Proteomes" id="UP001147746">
    <property type="component" value="Unassembled WGS sequence"/>
</dbReference>
<dbReference type="SUPFAM" id="SSF52172">
    <property type="entry name" value="CheY-like"/>
    <property type="match status" value="1"/>
</dbReference>
<dbReference type="GO" id="GO:0000324">
    <property type="term" value="C:fungal-type vacuole"/>
    <property type="evidence" value="ECO:0007669"/>
    <property type="project" value="TreeGrafter"/>
</dbReference>
<dbReference type="CDD" id="cd17546">
    <property type="entry name" value="REC_hyHK_CKI1_RcsC-like"/>
    <property type="match status" value="1"/>
</dbReference>
<feature type="transmembrane region" description="Helical" evidence="6">
    <location>
        <begin position="115"/>
        <end position="138"/>
    </location>
</feature>
<gene>
    <name evidence="8" type="ORF">N7476_004856</name>
</gene>
<organism evidence="8 9">
    <name type="scientific">Penicillium atrosanguineum</name>
    <dbReference type="NCBI Taxonomy" id="1132637"/>
    <lineage>
        <taxon>Eukaryota</taxon>
        <taxon>Fungi</taxon>
        <taxon>Dikarya</taxon>
        <taxon>Ascomycota</taxon>
        <taxon>Pezizomycotina</taxon>
        <taxon>Eurotiomycetes</taxon>
        <taxon>Eurotiomycetidae</taxon>
        <taxon>Eurotiales</taxon>
        <taxon>Aspergillaceae</taxon>
        <taxon>Penicillium</taxon>
    </lineage>
</organism>
<proteinExistence type="predicted"/>
<reference evidence="8" key="1">
    <citation type="submission" date="2022-12" db="EMBL/GenBank/DDBJ databases">
        <authorList>
            <person name="Petersen C."/>
        </authorList>
    </citation>
    <scope>NUCLEOTIDE SEQUENCE</scope>
    <source>
        <strain evidence="8">IBT 21472</strain>
    </source>
</reference>
<keyword evidence="9" id="KW-1185">Reference proteome</keyword>
<evidence type="ECO:0000256" key="2">
    <source>
        <dbReference type="ARBA" id="ARBA00022692"/>
    </source>
</evidence>
<keyword evidence="5" id="KW-0597">Phosphoprotein</keyword>
<dbReference type="SMART" id="SM00448">
    <property type="entry name" value="REC"/>
    <property type="match status" value="1"/>
</dbReference>
<evidence type="ECO:0000256" key="3">
    <source>
        <dbReference type="ARBA" id="ARBA00022989"/>
    </source>
</evidence>
<protein>
    <recommendedName>
        <fullName evidence="7">Response regulatory domain-containing protein</fullName>
    </recommendedName>
</protein>
<dbReference type="EMBL" id="JAPZBO010000004">
    <property type="protein sequence ID" value="KAJ5318436.1"/>
    <property type="molecule type" value="Genomic_DNA"/>
</dbReference>
<accession>A0A9W9Q0D8</accession>
<feature type="transmembrane region" description="Helical" evidence="6">
    <location>
        <begin position="16"/>
        <end position="36"/>
    </location>
</feature>
<dbReference type="InterPro" id="IPR001789">
    <property type="entry name" value="Sig_transdc_resp-reg_receiver"/>
</dbReference>
<evidence type="ECO:0000259" key="7">
    <source>
        <dbReference type="PROSITE" id="PS50110"/>
    </source>
</evidence>
<feature type="transmembrane region" description="Helical" evidence="6">
    <location>
        <begin position="158"/>
        <end position="177"/>
    </location>
</feature>
<dbReference type="Pfam" id="PF00072">
    <property type="entry name" value="Response_reg"/>
    <property type="match status" value="1"/>
</dbReference>
<dbReference type="PANTHER" id="PTHR31465:SF9">
    <property type="entry name" value="SPHINGOID LONG-CHAIN BASE TRANSPORTER RSB1"/>
    <property type="match status" value="1"/>
</dbReference>
<dbReference type="GO" id="GO:0005886">
    <property type="term" value="C:plasma membrane"/>
    <property type="evidence" value="ECO:0007669"/>
    <property type="project" value="TreeGrafter"/>
</dbReference>
<dbReference type="AlphaFoldDB" id="A0A9W9Q0D8"/>
<feature type="transmembrane region" description="Helical" evidence="6">
    <location>
        <begin position="189"/>
        <end position="207"/>
    </location>
</feature>
<comment type="subcellular location">
    <subcellularLocation>
        <location evidence="1">Membrane</location>
        <topology evidence="1">Multi-pass membrane protein</topology>
    </subcellularLocation>
</comment>
<comment type="caution">
    <text evidence="8">The sequence shown here is derived from an EMBL/GenBank/DDBJ whole genome shotgun (WGS) entry which is preliminary data.</text>
</comment>
<feature type="transmembrane region" description="Helical" evidence="6">
    <location>
        <begin position="72"/>
        <end position="95"/>
    </location>
</feature>
<dbReference type="PROSITE" id="PS50110">
    <property type="entry name" value="RESPONSE_REGULATORY"/>
    <property type="match status" value="1"/>
</dbReference>